<keyword evidence="2" id="KW-1185">Reference proteome</keyword>
<evidence type="ECO:0000313" key="2">
    <source>
        <dbReference type="Proteomes" id="UP000095280"/>
    </source>
</evidence>
<proteinExistence type="predicted"/>
<feature type="region of interest" description="Disordered" evidence="1">
    <location>
        <begin position="1"/>
        <end position="22"/>
    </location>
</feature>
<dbReference type="WBParaSite" id="maker-unitig_29066-snap-gene-0.1-mRNA-1">
    <property type="protein sequence ID" value="maker-unitig_29066-snap-gene-0.1-mRNA-1"/>
    <property type="gene ID" value="maker-unitig_29066-snap-gene-0.1"/>
</dbReference>
<dbReference type="Proteomes" id="UP000095280">
    <property type="component" value="Unplaced"/>
</dbReference>
<accession>A0A1I8FCF3</accession>
<evidence type="ECO:0000313" key="3">
    <source>
        <dbReference type="WBParaSite" id="maker-unitig_29066-snap-gene-0.1-mRNA-1"/>
    </source>
</evidence>
<evidence type="ECO:0000256" key="1">
    <source>
        <dbReference type="SAM" id="MobiDB-lite"/>
    </source>
</evidence>
<sequence length="190" mass="21100">PRLREADSPAERGRQPRGRQRGCTERCQQRWISIASLLYHRLPRRRVVHLCEQLRQDMLTQSVFAVGNERPANRGPPRPPADAGSSAGGLQPMEVARASCRRIWRCGFSQARVAVRIDKNGAVRAATGSTSSYFTAEEFAREPKFGSTTKLRQERRAKVGAAAAVAAMAARANFKTQCIGYTLLFERSTV</sequence>
<protein>
    <submittedName>
        <fullName evidence="3">DUF2263 domain-containing protein</fullName>
    </submittedName>
</protein>
<organism evidence="2 3">
    <name type="scientific">Macrostomum lignano</name>
    <dbReference type="NCBI Taxonomy" id="282301"/>
    <lineage>
        <taxon>Eukaryota</taxon>
        <taxon>Metazoa</taxon>
        <taxon>Spiralia</taxon>
        <taxon>Lophotrochozoa</taxon>
        <taxon>Platyhelminthes</taxon>
        <taxon>Rhabditophora</taxon>
        <taxon>Macrostomorpha</taxon>
        <taxon>Macrostomida</taxon>
        <taxon>Macrostomidae</taxon>
        <taxon>Macrostomum</taxon>
    </lineage>
</organism>
<name>A0A1I8FCF3_9PLAT</name>
<feature type="compositionally biased region" description="Basic and acidic residues" evidence="1">
    <location>
        <begin position="1"/>
        <end position="14"/>
    </location>
</feature>
<reference evidence="3" key="1">
    <citation type="submission" date="2016-11" db="UniProtKB">
        <authorList>
            <consortium name="WormBaseParasite"/>
        </authorList>
    </citation>
    <scope>IDENTIFICATION</scope>
</reference>
<feature type="region of interest" description="Disordered" evidence="1">
    <location>
        <begin position="67"/>
        <end position="89"/>
    </location>
</feature>
<dbReference type="AlphaFoldDB" id="A0A1I8FCF3"/>